<evidence type="ECO:0008006" key="3">
    <source>
        <dbReference type="Google" id="ProtNLM"/>
    </source>
</evidence>
<name>A0ABS9QSB4_9GAMM</name>
<gene>
    <name evidence="1" type="ORF">H9J30_00155</name>
</gene>
<sequence length="118" mass="13264">MKKSEIFKAAHEMARGTVKAVGNYAVAFKLALNAVQNHLKNCKGELAPRDRANRFAPRVRLAPTYTASHIAQYIKQNSRVLRVFTSLTAYNEEYAAGKVGKFWIDASVADGFLTYEYF</sequence>
<dbReference type="EMBL" id="JACSDI010000001">
    <property type="protein sequence ID" value="MCG9962356.1"/>
    <property type="molecule type" value="Genomic_DNA"/>
</dbReference>
<protein>
    <recommendedName>
        <fullName evidence="3">Transposase</fullName>
    </recommendedName>
</protein>
<evidence type="ECO:0000313" key="2">
    <source>
        <dbReference type="Proteomes" id="UP000829384"/>
    </source>
</evidence>
<comment type="caution">
    <text evidence="1">The sequence shown here is derived from an EMBL/GenBank/DDBJ whole genome shotgun (WGS) entry which is preliminary data.</text>
</comment>
<organism evidence="1 2">
    <name type="scientific">Shewanella cutis</name>
    <dbReference type="NCBI Taxonomy" id="2766780"/>
    <lineage>
        <taxon>Bacteria</taxon>
        <taxon>Pseudomonadati</taxon>
        <taxon>Pseudomonadota</taxon>
        <taxon>Gammaproteobacteria</taxon>
        <taxon>Alteromonadales</taxon>
        <taxon>Shewanellaceae</taxon>
        <taxon>Shewanella</taxon>
    </lineage>
</organism>
<evidence type="ECO:0000313" key="1">
    <source>
        <dbReference type="EMBL" id="MCG9962356.1"/>
    </source>
</evidence>
<reference evidence="1 2" key="1">
    <citation type="submission" date="2020-08" db="EMBL/GenBank/DDBJ databases">
        <title>Whole genome sequence of Shewanella sp strain PS-2.</title>
        <authorList>
            <person name="Das S.K."/>
        </authorList>
    </citation>
    <scope>NUCLEOTIDE SEQUENCE [LARGE SCALE GENOMIC DNA]</scope>
    <source>
        <strain evidence="1 2">PS-2</strain>
    </source>
</reference>
<dbReference type="RefSeq" id="WP_240129164.1">
    <property type="nucleotide sequence ID" value="NZ_JACSDI010000001.1"/>
</dbReference>
<accession>A0ABS9QSB4</accession>
<keyword evidence="2" id="KW-1185">Reference proteome</keyword>
<proteinExistence type="predicted"/>
<dbReference type="Proteomes" id="UP000829384">
    <property type="component" value="Unassembled WGS sequence"/>
</dbReference>